<dbReference type="InterPro" id="IPR006597">
    <property type="entry name" value="Sel1-like"/>
</dbReference>
<organism evidence="2 3">
    <name type="scientific">Gouania willdenowi</name>
    <name type="common">Blunt-snouted clingfish</name>
    <name type="synonym">Lepadogaster willdenowi</name>
    <dbReference type="NCBI Taxonomy" id="441366"/>
    <lineage>
        <taxon>Eukaryota</taxon>
        <taxon>Metazoa</taxon>
        <taxon>Chordata</taxon>
        <taxon>Craniata</taxon>
        <taxon>Vertebrata</taxon>
        <taxon>Euteleostomi</taxon>
        <taxon>Actinopterygii</taxon>
        <taxon>Neopterygii</taxon>
        <taxon>Teleostei</taxon>
        <taxon>Neoteleostei</taxon>
        <taxon>Acanthomorphata</taxon>
        <taxon>Ovalentaria</taxon>
        <taxon>Blenniimorphae</taxon>
        <taxon>Blenniiformes</taxon>
        <taxon>Gobiesocoidei</taxon>
        <taxon>Gobiesocidae</taxon>
        <taxon>Gobiesocinae</taxon>
        <taxon>Gouania</taxon>
    </lineage>
</organism>
<sequence length="720" mass="80641">MLCINNKQKAVQSTEHSFLHAVMLDDTEGYFVIGGGKFVRGVEGYFGPIVLYRNRIPSHITSDIFLPDVVKNVNLTGWQQTCHEFRLEMIVKIGGYSQSVTQKTQSETCHDVFHEWKVKAGTKSGEQCEVWEATAPHRRAAAKLAQLLSFKSRGTAVSLPAVGEALYSLSLDKLSHARSSAVVSRILPLLLQAGCLDNIQALHMSSILLSTGLGVHKQPNKVWLLALLAAQRDDRLALLHLGHLHHQGLLGLPVDTDLAYGYYANIAHQTTLDRLNQTSQQTFVEAIYLNNDEVLNHQTNEDHHIFQWLKLQARRGAAEAENSIARMLFWGQQGVSRNIQEAVRHYQRGAVHLQDPVSMYDYGIVLLQGHGVDKDIPKAVTFLKKAKEQGFVPAINALAWYYEHYEQDYKQAVQLWEEADLLGCPEAAMNLGVMYSQGRYPGKPANEYVAYSYFLKSAERGHIRGTVILADIWTTGIPNLVTRRPSDAVLSVKWAAEHNGYLGSVLRKALDSYLKNDMLSSLLYYMMAAESGFAAAQFNVAYLCEQNPGGFLDPVYVSQCMWKYYNQTIQSQNPDTYAFIRMGDLFYEGHGDRPKDLFSAAQMYKLAALRGDPQGWYNLGLLTEEGQRLPLSLLSDLGLSELYLADSNVLPTVLYKRCRDSEIADSFFPCSLALFNVYFKSFQKDYSAAIRISTALAAVAAPTVFLIVLTVLRRRTASLN</sequence>
<gene>
    <name evidence="2" type="primary">si:dkey-24p1.6</name>
</gene>
<accession>A0A8C5N1V5</accession>
<reference evidence="2" key="1">
    <citation type="submission" date="2020-06" db="EMBL/GenBank/DDBJ databases">
        <authorList>
            <consortium name="Wellcome Sanger Institute Data Sharing"/>
        </authorList>
    </citation>
    <scope>NUCLEOTIDE SEQUENCE [LARGE SCALE GENOMIC DNA]</scope>
</reference>
<keyword evidence="1" id="KW-0472">Membrane</keyword>
<keyword evidence="1" id="KW-0812">Transmembrane</keyword>
<proteinExistence type="predicted"/>
<dbReference type="InterPro" id="IPR042756">
    <property type="entry name" value="Sel-1L3"/>
</dbReference>
<feature type="transmembrane region" description="Helical" evidence="1">
    <location>
        <begin position="688"/>
        <end position="712"/>
    </location>
</feature>
<dbReference type="Proteomes" id="UP000694680">
    <property type="component" value="Chromosome 13"/>
</dbReference>
<keyword evidence="1" id="KW-1133">Transmembrane helix</keyword>
<dbReference type="InterPro" id="IPR011990">
    <property type="entry name" value="TPR-like_helical_dom_sf"/>
</dbReference>
<dbReference type="PANTHER" id="PTHR44444:SF4">
    <property type="entry name" value="PROTEIN SEL-1 HOMOLOG 3 ISOFORM X1"/>
    <property type="match status" value="1"/>
</dbReference>
<name>A0A8C5N1V5_GOUWI</name>
<dbReference type="Pfam" id="PF08238">
    <property type="entry name" value="Sel1"/>
    <property type="match status" value="6"/>
</dbReference>
<dbReference type="Ensembl" id="ENSGWIT00000030687.1">
    <property type="protein sequence ID" value="ENSGWIP00000028129.1"/>
    <property type="gene ID" value="ENSGWIG00000014714.1"/>
</dbReference>
<dbReference type="SMART" id="SM00671">
    <property type="entry name" value="SEL1"/>
    <property type="match status" value="7"/>
</dbReference>
<dbReference type="SUPFAM" id="SSF81901">
    <property type="entry name" value="HCP-like"/>
    <property type="match status" value="3"/>
</dbReference>
<protein>
    <submittedName>
        <fullName evidence="2">Protein sel-1 homolog 3-like</fullName>
    </submittedName>
</protein>
<reference evidence="2" key="3">
    <citation type="submission" date="2025-09" db="UniProtKB">
        <authorList>
            <consortium name="Ensembl"/>
        </authorList>
    </citation>
    <scope>IDENTIFICATION</scope>
</reference>
<dbReference type="AlphaFoldDB" id="A0A8C5N1V5"/>
<evidence type="ECO:0000313" key="2">
    <source>
        <dbReference type="Ensembl" id="ENSGWIP00000028129.1"/>
    </source>
</evidence>
<keyword evidence="3" id="KW-1185">Reference proteome</keyword>
<reference evidence="2" key="2">
    <citation type="submission" date="2025-08" db="UniProtKB">
        <authorList>
            <consortium name="Ensembl"/>
        </authorList>
    </citation>
    <scope>IDENTIFICATION</scope>
</reference>
<evidence type="ECO:0000313" key="3">
    <source>
        <dbReference type="Proteomes" id="UP000694680"/>
    </source>
</evidence>
<evidence type="ECO:0000256" key="1">
    <source>
        <dbReference type="SAM" id="Phobius"/>
    </source>
</evidence>
<dbReference type="Gene3D" id="1.25.40.10">
    <property type="entry name" value="Tetratricopeptide repeat domain"/>
    <property type="match status" value="4"/>
</dbReference>
<dbReference type="PANTHER" id="PTHR44444">
    <property type="entry name" value="PROTEIN SEL-1 HOMOLOG 3"/>
    <property type="match status" value="1"/>
</dbReference>